<accession>A0A4D7QII1</accession>
<dbReference type="RefSeq" id="WP_137100166.1">
    <property type="nucleotide sequence ID" value="NZ_CP039865.1"/>
</dbReference>
<evidence type="ECO:0008006" key="3">
    <source>
        <dbReference type="Google" id="ProtNLM"/>
    </source>
</evidence>
<reference evidence="1 2" key="1">
    <citation type="submission" date="2019-04" db="EMBL/GenBank/DDBJ databases">
        <title>Phreatobacter aquaticus sp. nov.</title>
        <authorList>
            <person name="Choi A."/>
            <person name="Baek K."/>
        </authorList>
    </citation>
    <scope>NUCLEOTIDE SEQUENCE [LARGE SCALE GENOMIC DNA]</scope>
    <source>
        <strain evidence="1 2">NMCR1094</strain>
    </source>
</reference>
<evidence type="ECO:0000313" key="2">
    <source>
        <dbReference type="Proteomes" id="UP000298588"/>
    </source>
</evidence>
<sequence>MWPFPVRIIDDTTVEWQLQAFEWLINRLCDGAGIAGTSLVVPGRSHFIADGEQGHALALRLFEQVKAYVRVDDTTVIHLLQQPERRGSIVNERTALVHQAAEPLGTCLANDEGDWEISYDPALLSDREGLIATLAHEVAHVLVPMSDDLPVEPEEYEFLTDLCVAFLGFGVFLSNGRSERITDGEWSWWRGGGYLPINDCLMATALFIDIKGSPADRDTANSFLQPAWRPAFGKAFKQLRRFDGEIARLRALDRRLTKERTVETFAEIDA</sequence>
<evidence type="ECO:0000313" key="1">
    <source>
        <dbReference type="EMBL" id="QCK86835.1"/>
    </source>
</evidence>
<dbReference type="KEGG" id="paqt:E8L99_14265"/>
<name>A0A4D7QII1_9HYPH</name>
<dbReference type="AlphaFoldDB" id="A0A4D7QII1"/>
<keyword evidence="2" id="KW-1185">Reference proteome</keyword>
<organism evidence="1 2">
    <name type="scientific">Phreatobacter aquaticus</name>
    <dbReference type="NCBI Taxonomy" id="2570229"/>
    <lineage>
        <taxon>Bacteria</taxon>
        <taxon>Pseudomonadati</taxon>
        <taxon>Pseudomonadota</taxon>
        <taxon>Alphaproteobacteria</taxon>
        <taxon>Hyphomicrobiales</taxon>
        <taxon>Phreatobacteraceae</taxon>
        <taxon>Phreatobacter</taxon>
    </lineage>
</organism>
<protein>
    <recommendedName>
        <fullName evidence="3">Peptidase</fullName>
    </recommendedName>
</protein>
<dbReference type="EMBL" id="CP039865">
    <property type="protein sequence ID" value="QCK86835.1"/>
    <property type="molecule type" value="Genomic_DNA"/>
</dbReference>
<dbReference type="Proteomes" id="UP000298588">
    <property type="component" value="Chromosome"/>
</dbReference>
<gene>
    <name evidence="1" type="ORF">E8L99_14265</name>
</gene>
<dbReference type="OrthoDB" id="7170694at2"/>
<proteinExistence type="predicted"/>